<reference evidence="2" key="1">
    <citation type="journal article" date="2020" name="Nature">
        <title>Giant virus diversity and host interactions through global metagenomics.</title>
        <authorList>
            <person name="Schulz F."/>
            <person name="Roux S."/>
            <person name="Paez-Espino D."/>
            <person name="Jungbluth S."/>
            <person name="Walsh D.A."/>
            <person name="Denef V.J."/>
            <person name="McMahon K.D."/>
            <person name="Konstantinidis K.T."/>
            <person name="Eloe-Fadrosh E.A."/>
            <person name="Kyrpides N.C."/>
            <person name="Woyke T."/>
        </authorList>
    </citation>
    <scope>NUCLEOTIDE SEQUENCE</scope>
    <source>
        <strain evidence="2">GVMAG-M-3300023179-59</strain>
    </source>
</reference>
<evidence type="ECO:0000313" key="2">
    <source>
        <dbReference type="EMBL" id="QHT74542.1"/>
    </source>
</evidence>
<proteinExistence type="predicted"/>
<keyword evidence="1" id="KW-1133">Transmembrane helix</keyword>
<dbReference type="EMBL" id="MN739851">
    <property type="protein sequence ID" value="QHT74542.1"/>
    <property type="molecule type" value="Genomic_DNA"/>
</dbReference>
<accession>A0A6C0H1Y0</accession>
<organism evidence="2">
    <name type="scientific">viral metagenome</name>
    <dbReference type="NCBI Taxonomy" id="1070528"/>
    <lineage>
        <taxon>unclassified sequences</taxon>
        <taxon>metagenomes</taxon>
        <taxon>organismal metagenomes</taxon>
    </lineage>
</organism>
<name>A0A6C0H1Y0_9ZZZZ</name>
<sequence>MGNTQSNDSGVNLMNSENRLLADLADFNVKYNTYIACNNEYINPGNSKLKCSNVDLSKNTYVSAYEKLKTTSPGYEGSVINVSNNLKEFANDPKYKNISPAIYDASFQYIKNTHQNDILKLRSELDAKLKELYATEDSRMNEYANYYDTTMYVGILWTILATSGLYYAFTKL</sequence>
<protein>
    <submittedName>
        <fullName evidence="2">Uncharacterized protein</fullName>
    </submittedName>
</protein>
<evidence type="ECO:0000256" key="1">
    <source>
        <dbReference type="SAM" id="Phobius"/>
    </source>
</evidence>
<dbReference type="AlphaFoldDB" id="A0A6C0H1Y0"/>
<feature type="transmembrane region" description="Helical" evidence="1">
    <location>
        <begin position="149"/>
        <end position="169"/>
    </location>
</feature>
<keyword evidence="1" id="KW-0812">Transmembrane</keyword>
<keyword evidence="1" id="KW-0472">Membrane</keyword>